<evidence type="ECO:0000313" key="2">
    <source>
        <dbReference type="Proteomes" id="UP001145114"/>
    </source>
</evidence>
<proteinExistence type="predicted"/>
<dbReference type="Proteomes" id="UP001145114">
    <property type="component" value="Unassembled WGS sequence"/>
</dbReference>
<keyword evidence="2" id="KW-1185">Reference proteome</keyword>
<evidence type="ECO:0000313" key="1">
    <source>
        <dbReference type="EMBL" id="KAJ1677821.1"/>
    </source>
</evidence>
<protein>
    <submittedName>
        <fullName evidence="1">Uncharacterized protein</fullName>
    </submittedName>
</protein>
<sequence>MTPDGRFVPYLCDYSPLSQLLSSEDYNKWISQSNQALSDVIPTRQLSHKSLGDDCPEFFTTAAAARNNVHNLKEKPIRLTVGARTRPSINSNLFFST</sequence>
<gene>
    <name evidence="1" type="ORF">EV182_005369</name>
</gene>
<comment type="caution">
    <text evidence="1">The sequence shown here is derived from an EMBL/GenBank/DDBJ whole genome shotgun (WGS) entry which is preliminary data.</text>
</comment>
<reference evidence="1" key="1">
    <citation type="submission" date="2022-06" db="EMBL/GenBank/DDBJ databases">
        <title>Phylogenomic reconstructions and comparative analyses of Kickxellomycotina fungi.</title>
        <authorList>
            <person name="Reynolds N.K."/>
            <person name="Stajich J.E."/>
            <person name="Barry K."/>
            <person name="Grigoriev I.V."/>
            <person name="Crous P."/>
            <person name="Smith M.E."/>
        </authorList>
    </citation>
    <scope>NUCLEOTIDE SEQUENCE</scope>
    <source>
        <strain evidence="1">RSA 2271</strain>
    </source>
</reference>
<dbReference type="EMBL" id="JAMZIH010001887">
    <property type="protein sequence ID" value="KAJ1677821.1"/>
    <property type="molecule type" value="Genomic_DNA"/>
</dbReference>
<accession>A0ACC1HQ67</accession>
<organism evidence="1 2">
    <name type="scientific">Spiromyces aspiralis</name>
    <dbReference type="NCBI Taxonomy" id="68401"/>
    <lineage>
        <taxon>Eukaryota</taxon>
        <taxon>Fungi</taxon>
        <taxon>Fungi incertae sedis</taxon>
        <taxon>Zoopagomycota</taxon>
        <taxon>Kickxellomycotina</taxon>
        <taxon>Kickxellomycetes</taxon>
        <taxon>Kickxellales</taxon>
        <taxon>Kickxellaceae</taxon>
        <taxon>Spiromyces</taxon>
    </lineage>
</organism>
<name>A0ACC1HQ67_9FUNG</name>